<accession>A0ABQ6WXJ2</accession>
<evidence type="ECO:0000313" key="3">
    <source>
        <dbReference type="Proteomes" id="UP000325395"/>
    </source>
</evidence>
<protein>
    <recommendedName>
        <fullName evidence="4">Secreted protein</fullName>
    </recommendedName>
</protein>
<organism evidence="2 3">
    <name type="scientific">Aspergillus pseudocaelatus</name>
    <dbReference type="NCBI Taxonomy" id="1825620"/>
    <lineage>
        <taxon>Eukaryota</taxon>
        <taxon>Fungi</taxon>
        <taxon>Dikarya</taxon>
        <taxon>Ascomycota</taxon>
        <taxon>Pezizomycotina</taxon>
        <taxon>Eurotiomycetes</taxon>
        <taxon>Eurotiomycetidae</taxon>
        <taxon>Eurotiales</taxon>
        <taxon>Aspergillaceae</taxon>
        <taxon>Aspergillus</taxon>
        <taxon>Aspergillus subgen. Circumdati</taxon>
    </lineage>
</organism>
<feature type="chain" id="PRO_5046459531" description="Secreted protein" evidence="1">
    <location>
        <begin position="21"/>
        <end position="72"/>
    </location>
</feature>
<sequence length="72" mass="8599">MSFFCFILFLFYFLNPPNRSKSKSKSNSNALLRQQKKQELLFRGTNSFRQVSPTDPSWEQMHYIECIHNCSM</sequence>
<name>A0ABQ6WXJ2_9EURO</name>
<reference evidence="2 3" key="1">
    <citation type="submission" date="2019-04" db="EMBL/GenBank/DDBJ databases">
        <authorList>
            <consortium name="DOE Joint Genome Institute"/>
            <person name="Mondo S."/>
            <person name="Kjaerbolling I."/>
            <person name="Vesth T."/>
            <person name="Frisvad J.C."/>
            <person name="Nybo J.L."/>
            <person name="Theobald S."/>
            <person name="Kildgaard S."/>
            <person name="Isbrandt T."/>
            <person name="Kuo A."/>
            <person name="Sato A."/>
            <person name="Lyhne E.K."/>
            <person name="Kogle M.E."/>
            <person name="Wiebenga A."/>
            <person name="Kun R.S."/>
            <person name="Lubbers R.J."/>
            <person name="Makela M.R."/>
            <person name="Barry K."/>
            <person name="Chovatia M."/>
            <person name="Clum A."/>
            <person name="Daum C."/>
            <person name="Haridas S."/>
            <person name="He G."/>
            <person name="LaButti K."/>
            <person name="Lipzen A."/>
            <person name="Riley R."/>
            <person name="Salamov A."/>
            <person name="Simmons B.A."/>
            <person name="Magnuson J.K."/>
            <person name="Henrissat B."/>
            <person name="Mortensen U.H."/>
            <person name="Larsen T.O."/>
            <person name="Devries R.P."/>
            <person name="Grigoriev I.V."/>
            <person name="Machida M."/>
            <person name="Baker S.E."/>
            <person name="Andersen M.R."/>
            <person name="Cantor M.N."/>
            <person name="Hua S.X."/>
        </authorList>
    </citation>
    <scope>NUCLEOTIDE SEQUENCE [LARGE SCALE GENOMIC DNA]</scope>
    <source>
        <strain evidence="2 3">CBS 117616</strain>
    </source>
</reference>
<dbReference type="Proteomes" id="UP000325395">
    <property type="component" value="Unassembled WGS sequence"/>
</dbReference>
<dbReference type="EMBL" id="ML735698">
    <property type="protein sequence ID" value="KAE8421814.1"/>
    <property type="molecule type" value="Genomic_DNA"/>
</dbReference>
<feature type="signal peptide" evidence="1">
    <location>
        <begin position="1"/>
        <end position="20"/>
    </location>
</feature>
<gene>
    <name evidence="2" type="ORF">BDV36DRAFT_246803</name>
</gene>
<proteinExistence type="predicted"/>
<evidence type="ECO:0008006" key="4">
    <source>
        <dbReference type="Google" id="ProtNLM"/>
    </source>
</evidence>
<evidence type="ECO:0000313" key="2">
    <source>
        <dbReference type="EMBL" id="KAE8421814.1"/>
    </source>
</evidence>
<keyword evidence="3" id="KW-1185">Reference proteome</keyword>
<evidence type="ECO:0000256" key="1">
    <source>
        <dbReference type="SAM" id="SignalP"/>
    </source>
</evidence>
<keyword evidence="1" id="KW-0732">Signal</keyword>